<dbReference type="GO" id="GO:0016887">
    <property type="term" value="F:ATP hydrolysis activity"/>
    <property type="evidence" value="ECO:0007669"/>
    <property type="project" value="InterPro"/>
</dbReference>
<dbReference type="Proteomes" id="UP000655287">
    <property type="component" value="Unassembled WGS sequence"/>
</dbReference>
<dbReference type="PANTHER" id="PTHR24220:SF684">
    <property type="entry name" value="FE(3+) IONS IMPORT ATP-BINDING PROTEIN FBPC"/>
    <property type="match status" value="1"/>
</dbReference>
<name>A0A919UVQ4_9ACTN</name>
<dbReference type="RefSeq" id="WP_203981955.1">
    <property type="nucleotide sequence ID" value="NZ_BOOU01000003.1"/>
</dbReference>
<dbReference type="SUPFAM" id="SSF52540">
    <property type="entry name" value="P-loop containing nucleoside triphosphate hydrolases"/>
    <property type="match status" value="1"/>
</dbReference>
<dbReference type="GO" id="GO:0005886">
    <property type="term" value="C:plasma membrane"/>
    <property type="evidence" value="ECO:0007669"/>
    <property type="project" value="TreeGrafter"/>
</dbReference>
<dbReference type="InterPro" id="IPR003439">
    <property type="entry name" value="ABC_transporter-like_ATP-bd"/>
</dbReference>
<organism evidence="2 3">
    <name type="scientific">Sphaerisporangium rufum</name>
    <dbReference type="NCBI Taxonomy" id="1381558"/>
    <lineage>
        <taxon>Bacteria</taxon>
        <taxon>Bacillati</taxon>
        <taxon>Actinomycetota</taxon>
        <taxon>Actinomycetes</taxon>
        <taxon>Streptosporangiales</taxon>
        <taxon>Streptosporangiaceae</taxon>
        <taxon>Sphaerisporangium</taxon>
    </lineage>
</organism>
<dbReference type="GO" id="GO:0005524">
    <property type="term" value="F:ATP binding"/>
    <property type="evidence" value="ECO:0007669"/>
    <property type="project" value="InterPro"/>
</dbReference>
<feature type="domain" description="ABC transporter" evidence="1">
    <location>
        <begin position="27"/>
        <end position="176"/>
    </location>
</feature>
<evidence type="ECO:0000313" key="2">
    <source>
        <dbReference type="EMBL" id="GII75296.1"/>
    </source>
</evidence>
<dbReference type="InterPro" id="IPR015854">
    <property type="entry name" value="ABC_transpr_LolD-like"/>
</dbReference>
<dbReference type="EMBL" id="BOOU01000003">
    <property type="protein sequence ID" value="GII75296.1"/>
    <property type="molecule type" value="Genomic_DNA"/>
</dbReference>
<accession>A0A919UVQ4</accession>
<proteinExistence type="predicted"/>
<dbReference type="GO" id="GO:0022857">
    <property type="term" value="F:transmembrane transporter activity"/>
    <property type="evidence" value="ECO:0007669"/>
    <property type="project" value="TreeGrafter"/>
</dbReference>
<evidence type="ECO:0000313" key="3">
    <source>
        <dbReference type="Proteomes" id="UP000655287"/>
    </source>
</evidence>
<dbReference type="PANTHER" id="PTHR24220">
    <property type="entry name" value="IMPORT ATP-BINDING PROTEIN"/>
    <property type="match status" value="1"/>
</dbReference>
<keyword evidence="3" id="KW-1185">Reference proteome</keyword>
<reference evidence="2" key="1">
    <citation type="submission" date="2021-01" db="EMBL/GenBank/DDBJ databases">
        <title>Whole genome shotgun sequence of Sphaerisporangium rufum NBRC 109079.</title>
        <authorList>
            <person name="Komaki H."/>
            <person name="Tamura T."/>
        </authorList>
    </citation>
    <scope>NUCLEOTIDE SEQUENCE</scope>
    <source>
        <strain evidence="2">NBRC 109079</strain>
    </source>
</reference>
<gene>
    <name evidence="2" type="ORF">Sru01_02780</name>
</gene>
<dbReference type="AlphaFoldDB" id="A0A919UVQ4"/>
<evidence type="ECO:0000259" key="1">
    <source>
        <dbReference type="Pfam" id="PF00005"/>
    </source>
</evidence>
<dbReference type="Pfam" id="PF00005">
    <property type="entry name" value="ABC_tran"/>
    <property type="match status" value="1"/>
</dbReference>
<sequence>MSQHDGPPPAIRAAGLSLRGGHGWVYRDVTLDVPAGGLTTIVGAGGSGRTGLLLTLGGRMRPAAGTLAVHGHTRPERIRRLAALGLVGGVNDLDDALSVRDHLHERLRPGISRLRRRRSPAGPGPAATALRQAGLEVTVLPDGDRTLVRHLGREQRLRLGIALALVDEPRVLLLDDVDAGLAADRRAALAATLRALTGDGRTVVATAAAPLAGPRAGTTVELRRPAEEES</sequence>
<comment type="caution">
    <text evidence="2">The sequence shown here is derived from an EMBL/GenBank/DDBJ whole genome shotgun (WGS) entry which is preliminary data.</text>
</comment>
<dbReference type="Gene3D" id="3.40.50.300">
    <property type="entry name" value="P-loop containing nucleotide triphosphate hydrolases"/>
    <property type="match status" value="1"/>
</dbReference>
<protein>
    <recommendedName>
        <fullName evidence="1">ABC transporter domain-containing protein</fullName>
    </recommendedName>
</protein>
<dbReference type="InterPro" id="IPR027417">
    <property type="entry name" value="P-loop_NTPase"/>
</dbReference>